<reference evidence="3" key="1">
    <citation type="journal article" date="2019" name="Int. J. Syst. Evol. Microbiol.">
        <title>The Global Catalogue of Microorganisms (GCM) 10K type strain sequencing project: providing services to taxonomists for standard genome sequencing and annotation.</title>
        <authorList>
            <consortium name="The Broad Institute Genomics Platform"/>
            <consortium name="The Broad Institute Genome Sequencing Center for Infectious Disease"/>
            <person name="Wu L."/>
            <person name="Ma J."/>
        </authorList>
    </citation>
    <scope>NUCLEOTIDE SEQUENCE [LARGE SCALE GENOMIC DNA]</scope>
    <source>
        <strain evidence="3">CCUG 50873</strain>
    </source>
</reference>
<dbReference type="RefSeq" id="WP_253645642.1">
    <property type="nucleotide sequence ID" value="NZ_BAAAMO010000002.1"/>
</dbReference>
<dbReference type="Proteomes" id="UP001597068">
    <property type="component" value="Unassembled WGS sequence"/>
</dbReference>
<protein>
    <submittedName>
        <fullName evidence="2">Uncharacterized protein</fullName>
    </submittedName>
</protein>
<comment type="caution">
    <text evidence="2">The sequence shown here is derived from an EMBL/GenBank/DDBJ whole genome shotgun (WGS) entry which is preliminary data.</text>
</comment>
<organism evidence="2 3">
    <name type="scientific">Williamsia deligens</name>
    <dbReference type="NCBI Taxonomy" id="321325"/>
    <lineage>
        <taxon>Bacteria</taxon>
        <taxon>Bacillati</taxon>
        <taxon>Actinomycetota</taxon>
        <taxon>Actinomycetes</taxon>
        <taxon>Mycobacteriales</taxon>
        <taxon>Nocardiaceae</taxon>
        <taxon>Williamsia</taxon>
    </lineage>
</organism>
<accession>A0ABW3G7P7</accession>
<dbReference type="EMBL" id="JBHTIL010000001">
    <property type="protein sequence ID" value="MFD0926485.1"/>
    <property type="molecule type" value="Genomic_DNA"/>
</dbReference>
<feature type="region of interest" description="Disordered" evidence="1">
    <location>
        <begin position="196"/>
        <end position="223"/>
    </location>
</feature>
<sequence>MPWSNVWSASTGIDLFTRGAELVRASVEAGLLAKAHGPDHSFVGYQQAIGPLDFSYGDPRLRNKNFGYATEGFDPSVPEFSVIYYRLTELRSDASSIDAKVCSYGLTPYPSEAGKYLFRAVFVTLEKAANASAGTSGVKDSGTYATGEKGRAPTWNVFAPWSITQLRSVEAQEIPASCAAWWGSVFPDAVKSSTSNQMVRPSGGPIAPDVPQYPRWIGPSDTE</sequence>
<name>A0ABW3G7P7_9NOCA</name>
<proteinExistence type="predicted"/>
<gene>
    <name evidence="2" type="ORF">ACFQ04_12145</name>
</gene>
<evidence type="ECO:0000313" key="2">
    <source>
        <dbReference type="EMBL" id="MFD0926485.1"/>
    </source>
</evidence>
<keyword evidence="3" id="KW-1185">Reference proteome</keyword>
<evidence type="ECO:0000313" key="3">
    <source>
        <dbReference type="Proteomes" id="UP001597068"/>
    </source>
</evidence>
<evidence type="ECO:0000256" key="1">
    <source>
        <dbReference type="SAM" id="MobiDB-lite"/>
    </source>
</evidence>